<organism evidence="2 3">
    <name type="scientific">Malaciobacter canalis</name>
    <dbReference type="NCBI Taxonomy" id="1912871"/>
    <lineage>
        <taxon>Bacteria</taxon>
        <taxon>Pseudomonadati</taxon>
        <taxon>Campylobacterota</taxon>
        <taxon>Epsilonproteobacteria</taxon>
        <taxon>Campylobacterales</taxon>
        <taxon>Arcobacteraceae</taxon>
        <taxon>Malaciobacter</taxon>
    </lineage>
</organism>
<sequence length="232" mass="26565">MSIQKNYKGYRKIFDKYNININDSEKYLGKVKIYETVAKVVLLITFILCSILLYAAFTEKGNAGLGIAITFIVVLFPGLILWKIFSLVKMSKIAKLDDLIFNKFLINKIKIFYSIDELQNCTYDKIEHINTRAYSEGNSNQAIINLTFMAFEKGAEGIIIVSNNSETVTATTINNKSSSTQINRMVNSSEAILIKNIKKEEVKSFDLNYWYELKEKGAISSQEYENKKRKLL</sequence>
<evidence type="ECO:0000313" key="2">
    <source>
        <dbReference type="EMBL" id="PHO10780.1"/>
    </source>
</evidence>
<dbReference type="Proteomes" id="UP000221384">
    <property type="component" value="Unassembled WGS sequence"/>
</dbReference>
<dbReference type="EMBL" id="NWVW01000002">
    <property type="protein sequence ID" value="PHO10780.1"/>
    <property type="molecule type" value="Genomic_DNA"/>
</dbReference>
<proteinExistence type="predicted"/>
<name>A0ABX4LT48_9BACT</name>
<keyword evidence="1" id="KW-0472">Membrane</keyword>
<evidence type="ECO:0000256" key="1">
    <source>
        <dbReference type="SAM" id="Phobius"/>
    </source>
</evidence>
<evidence type="ECO:0000313" key="3">
    <source>
        <dbReference type="Proteomes" id="UP000221384"/>
    </source>
</evidence>
<comment type="caution">
    <text evidence="2">The sequence shown here is derived from an EMBL/GenBank/DDBJ whole genome shotgun (WGS) entry which is preliminary data.</text>
</comment>
<keyword evidence="3" id="KW-1185">Reference proteome</keyword>
<protein>
    <recommendedName>
        <fullName evidence="4">SHOCT domain-containing protein</fullName>
    </recommendedName>
</protein>
<keyword evidence="1" id="KW-0812">Transmembrane</keyword>
<evidence type="ECO:0008006" key="4">
    <source>
        <dbReference type="Google" id="ProtNLM"/>
    </source>
</evidence>
<feature type="transmembrane region" description="Helical" evidence="1">
    <location>
        <begin position="36"/>
        <end position="57"/>
    </location>
</feature>
<feature type="transmembrane region" description="Helical" evidence="1">
    <location>
        <begin position="63"/>
        <end position="85"/>
    </location>
</feature>
<dbReference type="RefSeq" id="WP_099333693.1">
    <property type="nucleotide sequence ID" value="NZ_CP042812.1"/>
</dbReference>
<accession>A0ABX4LT48</accession>
<reference evidence="2 3" key="1">
    <citation type="submission" date="2017-09" db="EMBL/GenBank/DDBJ databases">
        <authorList>
            <person name="Perez-Cataluna A."/>
            <person name="Figueras M.J."/>
            <person name="Salas-Masso N."/>
        </authorList>
    </citation>
    <scope>NUCLEOTIDE SEQUENCE [LARGE SCALE GENOMIC DNA]</scope>
    <source>
        <strain evidence="2 3">F138-33</strain>
    </source>
</reference>
<gene>
    <name evidence="2" type="ORF">CPG37_02750</name>
</gene>
<keyword evidence="1" id="KW-1133">Transmembrane helix</keyword>